<dbReference type="InterPro" id="IPR000577">
    <property type="entry name" value="Carb_kinase_FGGY"/>
</dbReference>
<feature type="domain" description="Carbohydrate kinase FGGY N-terminal" evidence="5">
    <location>
        <begin position="133"/>
        <end position="284"/>
    </location>
</feature>
<reference evidence="7" key="1">
    <citation type="submission" date="2020-08" db="EMBL/GenBank/DDBJ databases">
        <title>Multicomponent nature underlies the extraordinary mechanical properties of spider dragline silk.</title>
        <authorList>
            <person name="Kono N."/>
            <person name="Nakamura H."/>
            <person name="Mori M."/>
            <person name="Yoshida Y."/>
            <person name="Ohtoshi R."/>
            <person name="Malay A.D."/>
            <person name="Moran D.A.P."/>
            <person name="Tomita M."/>
            <person name="Numata K."/>
            <person name="Arakawa K."/>
        </authorList>
    </citation>
    <scope>NUCLEOTIDE SEQUENCE</scope>
</reference>
<dbReference type="GO" id="GO:0004856">
    <property type="term" value="F:D-xylulokinase activity"/>
    <property type="evidence" value="ECO:0007669"/>
    <property type="project" value="UniProtKB-UniRule"/>
</dbReference>
<dbReference type="InterPro" id="IPR018484">
    <property type="entry name" value="FGGY_N"/>
</dbReference>
<dbReference type="PANTHER" id="PTHR10196">
    <property type="entry name" value="SUGAR KINASE"/>
    <property type="match status" value="1"/>
</dbReference>
<organism evidence="7 8">
    <name type="scientific">Nephila pilipes</name>
    <name type="common">Giant wood spider</name>
    <name type="synonym">Nephila maculata</name>
    <dbReference type="NCBI Taxonomy" id="299642"/>
    <lineage>
        <taxon>Eukaryota</taxon>
        <taxon>Metazoa</taxon>
        <taxon>Ecdysozoa</taxon>
        <taxon>Arthropoda</taxon>
        <taxon>Chelicerata</taxon>
        <taxon>Arachnida</taxon>
        <taxon>Araneae</taxon>
        <taxon>Araneomorphae</taxon>
        <taxon>Entelegynae</taxon>
        <taxon>Araneoidea</taxon>
        <taxon>Nephilidae</taxon>
        <taxon>Nephila</taxon>
    </lineage>
</organism>
<dbReference type="AlphaFoldDB" id="A0A8X6NCS3"/>
<dbReference type="PIRSF" id="PIRSF000538">
    <property type="entry name" value="GlpK"/>
    <property type="match status" value="1"/>
</dbReference>
<accession>A0A8X6NCS3</accession>
<comment type="similarity">
    <text evidence="1 4">Belongs to the FGGY kinase family.</text>
</comment>
<keyword evidence="3 4" id="KW-0418">Kinase</keyword>
<dbReference type="GO" id="GO:0005829">
    <property type="term" value="C:cytosol"/>
    <property type="evidence" value="ECO:0007669"/>
    <property type="project" value="TreeGrafter"/>
</dbReference>
<keyword evidence="4" id="KW-0119">Carbohydrate metabolism</keyword>
<dbReference type="GO" id="GO:0042732">
    <property type="term" value="P:D-xylose metabolic process"/>
    <property type="evidence" value="ECO:0007669"/>
    <property type="project" value="UniProtKB-UniRule"/>
</dbReference>
<evidence type="ECO:0000256" key="3">
    <source>
        <dbReference type="ARBA" id="ARBA00022777"/>
    </source>
</evidence>
<evidence type="ECO:0000313" key="8">
    <source>
        <dbReference type="Proteomes" id="UP000887013"/>
    </source>
</evidence>
<dbReference type="Pfam" id="PF00370">
    <property type="entry name" value="FGGY_N"/>
    <property type="match status" value="1"/>
</dbReference>
<gene>
    <name evidence="7" type="primary">XYLB</name>
    <name evidence="7" type="ORF">NPIL_574421</name>
</gene>
<keyword evidence="2 4" id="KW-0808">Transferase</keyword>
<dbReference type="OrthoDB" id="1728974at2759"/>
<dbReference type="PANTHER" id="PTHR10196:SF57">
    <property type="entry name" value="XYLULOSE KINASE"/>
    <property type="match status" value="1"/>
</dbReference>
<protein>
    <recommendedName>
        <fullName evidence="4">Xylulose kinase</fullName>
        <ecNumber evidence="4">2.7.1.17</ecNumber>
    </recommendedName>
</protein>
<proteinExistence type="inferred from homology"/>
<name>A0A8X6NCS3_NEPPI</name>
<feature type="domain" description="Carbohydrate kinase FGGY C-terminal" evidence="6">
    <location>
        <begin position="293"/>
        <end position="477"/>
    </location>
</feature>
<sequence>MAQISSYLGIDFSTQQLKAVVINEDLEVTHESAVNFDLDLPEFRTHGGVHSSEDNLTVTAPTMMWIKALDMLLERLKLVGVDFSTITSISGAAQQHGSVYWKKGAEQILKEISPSKFLHEQLQGCFSIRDSPVWMDSSTKDQCSALQFAVGGAMKLAQITGSRAFERFTGNQIAKLSRSRPGTYDMTERISLVSSFGATLFLGQYAPIDLSDGSGMNLLDIHAKDWSELCLEVCAPSLVEKLGKPVPSCTVLGTISPYFVERYGFSETCKVVAFTGDNPASLAGTQMNKGDMTISLGTSDTVFLWLTDPKPSLSGHILCNPINSKEFMALLCFKNGSLTRERIRDDCAEGSWQLFNDILESTPRGNFGNIGMFFDLMEILPPVCGDYRFNKDNKLIQRFSKEVEVRALVEGQFLAKRVYAEDMGFKIDSSTRIIATGGASTNKSIIQVLADIFNLPVYVMDIANSACLGSALRAKHALLGEDFCFQDMFIKPLGIQLSATPAKDAAEVYGPMLARYRILEGKIRNE</sequence>
<comment type="caution">
    <text evidence="7">The sequence shown here is derived from an EMBL/GenBank/DDBJ whole genome shotgun (WGS) entry which is preliminary data.</text>
</comment>
<dbReference type="EC" id="2.7.1.17" evidence="4"/>
<comment type="catalytic activity">
    <reaction evidence="4">
        <text>D-xylulose + ATP = D-xylulose 5-phosphate + ADP + H(+)</text>
        <dbReference type="Rhea" id="RHEA:10964"/>
        <dbReference type="ChEBI" id="CHEBI:15378"/>
        <dbReference type="ChEBI" id="CHEBI:17140"/>
        <dbReference type="ChEBI" id="CHEBI:30616"/>
        <dbReference type="ChEBI" id="CHEBI:57737"/>
        <dbReference type="ChEBI" id="CHEBI:456216"/>
        <dbReference type="EC" id="2.7.1.17"/>
    </reaction>
</comment>
<dbReference type="InterPro" id="IPR043129">
    <property type="entry name" value="ATPase_NBD"/>
</dbReference>
<dbReference type="Pfam" id="PF02782">
    <property type="entry name" value="FGGY_C"/>
    <property type="match status" value="1"/>
</dbReference>
<evidence type="ECO:0000259" key="5">
    <source>
        <dbReference type="Pfam" id="PF00370"/>
    </source>
</evidence>
<dbReference type="InterPro" id="IPR018485">
    <property type="entry name" value="FGGY_C"/>
</dbReference>
<dbReference type="Gene3D" id="3.30.420.40">
    <property type="match status" value="2"/>
</dbReference>
<dbReference type="EMBL" id="BMAW01103163">
    <property type="protein sequence ID" value="GFT07861.1"/>
    <property type="molecule type" value="Genomic_DNA"/>
</dbReference>
<dbReference type="InterPro" id="IPR042024">
    <property type="entry name" value="D-XK_euk"/>
</dbReference>
<dbReference type="GO" id="GO:0005997">
    <property type="term" value="P:xylulose metabolic process"/>
    <property type="evidence" value="ECO:0007669"/>
    <property type="project" value="UniProtKB-UniRule"/>
</dbReference>
<dbReference type="FunFam" id="3.30.420.40:FF:000118">
    <property type="entry name" value="Xylulose kinase 2"/>
    <property type="match status" value="1"/>
</dbReference>
<keyword evidence="4" id="KW-0547">Nucleotide-binding</keyword>
<evidence type="ECO:0000259" key="6">
    <source>
        <dbReference type="Pfam" id="PF02782"/>
    </source>
</evidence>
<evidence type="ECO:0000256" key="4">
    <source>
        <dbReference type="RuleBase" id="RU367058"/>
    </source>
</evidence>
<comment type="function">
    <text evidence="4">Phosphorylates D-xylulose to produce D-xylulose 5-phosphate, a molecule that may play an important role in the regulation of glucose metabolism and lipogenesis.</text>
</comment>
<keyword evidence="4" id="KW-0067">ATP-binding</keyword>
<keyword evidence="8" id="KW-1185">Reference proteome</keyword>
<keyword evidence="4" id="KW-0859">Xylose metabolism</keyword>
<evidence type="ECO:0000256" key="1">
    <source>
        <dbReference type="ARBA" id="ARBA00009156"/>
    </source>
</evidence>
<dbReference type="GO" id="GO:0005524">
    <property type="term" value="F:ATP binding"/>
    <property type="evidence" value="ECO:0007669"/>
    <property type="project" value="UniProtKB-KW"/>
</dbReference>
<evidence type="ECO:0000313" key="7">
    <source>
        <dbReference type="EMBL" id="GFT07861.1"/>
    </source>
</evidence>
<dbReference type="Proteomes" id="UP000887013">
    <property type="component" value="Unassembled WGS sequence"/>
</dbReference>
<dbReference type="CDD" id="cd07776">
    <property type="entry name" value="ASKHA_NBD_FGGY_SpXK-like"/>
    <property type="match status" value="1"/>
</dbReference>
<dbReference type="SUPFAM" id="SSF53067">
    <property type="entry name" value="Actin-like ATPase domain"/>
    <property type="match status" value="2"/>
</dbReference>
<evidence type="ECO:0000256" key="2">
    <source>
        <dbReference type="ARBA" id="ARBA00022679"/>
    </source>
</evidence>